<reference evidence="2 3" key="1">
    <citation type="journal article" date="2016" name="BMC Genomics">
        <title>Comparative genomics reveals Cyclospora cayetanensis possesses coccidia-like metabolism and invasion components but unique surface antigens.</title>
        <authorList>
            <person name="Liu S."/>
            <person name="Wang L."/>
            <person name="Zheng H."/>
            <person name="Xu Z."/>
            <person name="Roellig D.M."/>
            <person name="Li N."/>
            <person name="Frace M.A."/>
            <person name="Tang K."/>
            <person name="Arrowood M.J."/>
            <person name="Moss D.M."/>
            <person name="Zhang L."/>
            <person name="Feng Y."/>
            <person name="Xiao L."/>
        </authorList>
    </citation>
    <scope>NUCLEOTIDE SEQUENCE [LARGE SCALE GENOMIC DNA]</scope>
    <source>
        <strain evidence="2 3">CHN_HEN01</strain>
    </source>
</reference>
<protein>
    <submittedName>
        <fullName evidence="2">Lysine decarboxylase family protein</fullName>
    </submittedName>
</protein>
<gene>
    <name evidence="2" type="ORF">cyc_05892</name>
</gene>
<dbReference type="EMBL" id="JROU02000064">
    <property type="protein sequence ID" value="OEH80494.1"/>
    <property type="molecule type" value="Genomic_DNA"/>
</dbReference>
<name>A0A1D3DAL8_9EIME</name>
<evidence type="ECO:0000313" key="2">
    <source>
        <dbReference type="EMBL" id="OEH80494.1"/>
    </source>
</evidence>
<dbReference type="InterPro" id="IPR052341">
    <property type="entry name" value="LOG_family_nucleotidases"/>
</dbReference>
<dbReference type="InParanoid" id="A0A1D3DAL8"/>
<dbReference type="SUPFAM" id="SSF102405">
    <property type="entry name" value="MCP/YpsA-like"/>
    <property type="match status" value="1"/>
</dbReference>
<dbReference type="PANTHER" id="PTHR43393:SF3">
    <property type="entry name" value="LYSINE DECARBOXYLASE-LIKE PROTEIN"/>
    <property type="match status" value="1"/>
</dbReference>
<keyword evidence="3" id="KW-1185">Reference proteome</keyword>
<comment type="caution">
    <text evidence="2">The sequence shown here is derived from an EMBL/GenBank/DDBJ whole genome shotgun (WGS) entry which is preliminary data.</text>
</comment>
<dbReference type="PANTHER" id="PTHR43393">
    <property type="entry name" value="CYTOKININ RIBOSIDE 5'-MONOPHOSPHATE PHOSPHORIBOHYDROLASE"/>
    <property type="match status" value="1"/>
</dbReference>
<dbReference type="Proteomes" id="UP000095192">
    <property type="component" value="Unassembled WGS sequence"/>
</dbReference>
<evidence type="ECO:0000256" key="1">
    <source>
        <dbReference type="SAM" id="MobiDB-lite"/>
    </source>
</evidence>
<dbReference type="GO" id="GO:0005829">
    <property type="term" value="C:cytosol"/>
    <property type="evidence" value="ECO:0007669"/>
    <property type="project" value="TreeGrafter"/>
</dbReference>
<dbReference type="AlphaFoldDB" id="A0A1D3DAL8"/>
<dbReference type="Gene3D" id="3.40.50.450">
    <property type="match status" value="1"/>
</dbReference>
<evidence type="ECO:0000313" key="3">
    <source>
        <dbReference type="Proteomes" id="UP000095192"/>
    </source>
</evidence>
<dbReference type="InterPro" id="IPR031100">
    <property type="entry name" value="LOG_fam"/>
</dbReference>
<dbReference type="VEuPathDB" id="ToxoDB:cyc_05892"/>
<sequence>MIAEDQNVPSASSEDSSSAPADPIKARNLRDRLRANGILSTFVVFGSARAMDRQTWEERMAAAKAAAQSAESEAAAKAAVASIEKLRRLEWCCEWYEKTRQLARRLMEWVQTQEARKAIANVMREIPLVIAGDDPLHFRSQLDGLESGALCAAALGTGGGPGLMEAANKGARDVPGARSVGFGMTLPFESCLNRYIDSELAFKFHYFFTRKFWMTYAALAVIAAPGGVGTLDELMEVLTLKQCRKLKRDIPIILFGKSYWKKVVNFDYLVECGLVDFDEVQQIFFTDEVDEAFSFLTNIFLGGKLLSGNSVKHKSMAAMHALIKQEDANAKCCKAAVRLNPNGVCCIHVREHFLCAPAVKQALSWAPPSANGEYATNMFGALEETLSVPSETQRQDGTYREGNGT</sequence>
<feature type="region of interest" description="Disordered" evidence="1">
    <location>
        <begin position="1"/>
        <end position="25"/>
    </location>
</feature>
<organism evidence="2 3">
    <name type="scientific">Cyclospora cayetanensis</name>
    <dbReference type="NCBI Taxonomy" id="88456"/>
    <lineage>
        <taxon>Eukaryota</taxon>
        <taxon>Sar</taxon>
        <taxon>Alveolata</taxon>
        <taxon>Apicomplexa</taxon>
        <taxon>Conoidasida</taxon>
        <taxon>Coccidia</taxon>
        <taxon>Eucoccidiorida</taxon>
        <taxon>Eimeriorina</taxon>
        <taxon>Eimeriidae</taxon>
        <taxon>Cyclospora</taxon>
    </lineage>
</organism>
<feature type="compositionally biased region" description="Low complexity" evidence="1">
    <location>
        <begin position="9"/>
        <end position="23"/>
    </location>
</feature>
<proteinExistence type="predicted"/>
<dbReference type="Pfam" id="PF03641">
    <property type="entry name" value="Lysine_decarbox"/>
    <property type="match status" value="1"/>
</dbReference>
<accession>A0A1D3DAL8</accession>